<protein>
    <recommendedName>
        <fullName evidence="3">STAS domain-containing protein</fullName>
    </recommendedName>
</protein>
<comment type="caution">
    <text evidence="1">The sequence shown here is derived from an EMBL/GenBank/DDBJ whole genome shotgun (WGS) entry which is preliminary data.</text>
</comment>
<reference evidence="2" key="1">
    <citation type="journal article" date="2019" name="Int. J. Syst. Evol. Microbiol.">
        <title>The Global Catalogue of Microorganisms (GCM) 10K type strain sequencing project: providing services to taxonomists for standard genome sequencing and annotation.</title>
        <authorList>
            <consortium name="The Broad Institute Genomics Platform"/>
            <consortium name="The Broad Institute Genome Sequencing Center for Infectious Disease"/>
            <person name="Wu L."/>
            <person name="Ma J."/>
        </authorList>
    </citation>
    <scope>NUCLEOTIDE SEQUENCE [LARGE SCALE GENOMIC DNA]</scope>
    <source>
        <strain evidence="2">CGMCC 1.15399</strain>
    </source>
</reference>
<dbReference type="RefSeq" id="WP_219539862.1">
    <property type="nucleotide sequence ID" value="NZ_JAHKRM010000082.1"/>
</dbReference>
<evidence type="ECO:0000313" key="2">
    <source>
        <dbReference type="Proteomes" id="UP001597097"/>
    </source>
</evidence>
<dbReference type="EMBL" id="JBHUCM010000073">
    <property type="protein sequence ID" value="MFD1547246.1"/>
    <property type="molecule type" value="Genomic_DNA"/>
</dbReference>
<accession>A0ABW4GYJ2</accession>
<evidence type="ECO:0000313" key="1">
    <source>
        <dbReference type="EMBL" id="MFD1547246.1"/>
    </source>
</evidence>
<evidence type="ECO:0008006" key="3">
    <source>
        <dbReference type="Google" id="ProtNLM"/>
    </source>
</evidence>
<dbReference type="Proteomes" id="UP001597097">
    <property type="component" value="Unassembled WGS sequence"/>
</dbReference>
<organism evidence="1 2">
    <name type="scientific">Nonomuraea guangzhouensis</name>
    <dbReference type="NCBI Taxonomy" id="1291555"/>
    <lineage>
        <taxon>Bacteria</taxon>
        <taxon>Bacillati</taxon>
        <taxon>Actinomycetota</taxon>
        <taxon>Actinomycetes</taxon>
        <taxon>Streptosporangiales</taxon>
        <taxon>Streptosporangiaceae</taxon>
        <taxon>Nonomuraea</taxon>
    </lineage>
</organism>
<sequence length="119" mass="13254">MTFHWRHYRRDPIEILSLSGHAGLSVSDLVTATVAERLTHGDRLLVIDLTEMAGWGYTGRAAIVEAVRHLSAHRRVMLCPPRDKLTLWALQHSDLTVEMCADIDAALSRAEQEPAAKEG</sequence>
<name>A0ABW4GYJ2_9ACTN</name>
<gene>
    <name evidence="1" type="ORF">ACFSJ0_60155</name>
</gene>
<keyword evidence="2" id="KW-1185">Reference proteome</keyword>
<proteinExistence type="predicted"/>